<evidence type="ECO:0000256" key="2">
    <source>
        <dbReference type="ARBA" id="ARBA00007532"/>
    </source>
</evidence>
<comment type="caution">
    <text evidence="8">The sequence shown here is derived from an EMBL/GenBank/DDBJ whole genome shotgun (WGS) entry which is preliminary data.</text>
</comment>
<keyword evidence="5" id="KW-0560">Oxidoreductase</keyword>
<dbReference type="Proteomes" id="UP001287282">
    <property type="component" value="Unassembled WGS sequence"/>
</dbReference>
<gene>
    <name evidence="8" type="ORF">RYX56_23985</name>
</gene>
<protein>
    <submittedName>
        <fullName evidence="8">Dihydrolipoyl dehydrogenase</fullName>
    </submittedName>
</protein>
<keyword evidence="4" id="KW-0274">FAD</keyword>
<dbReference type="PROSITE" id="PS00076">
    <property type="entry name" value="PYRIDINE_REDOX_1"/>
    <property type="match status" value="1"/>
</dbReference>
<dbReference type="EMBL" id="JAWJBA010000702">
    <property type="protein sequence ID" value="MDV2687409.1"/>
    <property type="molecule type" value="Genomic_DNA"/>
</dbReference>
<feature type="non-terminal residue" evidence="8">
    <location>
        <position position="83"/>
    </location>
</feature>
<evidence type="ECO:0000313" key="9">
    <source>
        <dbReference type="Proteomes" id="UP001287282"/>
    </source>
</evidence>
<dbReference type="PANTHER" id="PTHR22912">
    <property type="entry name" value="DISULFIDE OXIDOREDUCTASE"/>
    <property type="match status" value="1"/>
</dbReference>
<evidence type="ECO:0000256" key="3">
    <source>
        <dbReference type="ARBA" id="ARBA00022630"/>
    </source>
</evidence>
<evidence type="ECO:0000256" key="5">
    <source>
        <dbReference type="ARBA" id="ARBA00023002"/>
    </source>
</evidence>
<dbReference type="SUPFAM" id="SSF51905">
    <property type="entry name" value="FAD/NAD(P)-binding domain"/>
    <property type="match status" value="1"/>
</dbReference>
<dbReference type="Gene3D" id="3.50.50.60">
    <property type="entry name" value="FAD/NAD(P)-binding domain"/>
    <property type="match status" value="1"/>
</dbReference>
<accession>A0ABU3XHP5</accession>
<reference evidence="8 9" key="1">
    <citation type="submission" date="2023-10" db="EMBL/GenBank/DDBJ databases">
        <title>Screening of Alkalihalobacillus lindianensis BZ-TG-R113 and Its Alleviation of Salt Stress on Rapeseed Growth.</title>
        <authorList>
            <person name="Zhao B."/>
            <person name="Guo T."/>
        </authorList>
    </citation>
    <scope>NUCLEOTIDE SEQUENCE [LARGE SCALE GENOMIC DNA]</scope>
    <source>
        <strain evidence="8 9">BZ-TG-R113</strain>
    </source>
</reference>
<dbReference type="PANTHER" id="PTHR22912:SF151">
    <property type="entry name" value="DIHYDROLIPOYL DEHYDROGENASE, MITOCHONDRIAL"/>
    <property type="match status" value="1"/>
</dbReference>
<feature type="non-terminal residue" evidence="8">
    <location>
        <position position="1"/>
    </location>
</feature>
<sequence length="83" mass="8951">AQLGKKVAVIEKKAIGGTCLNVGCIPSKSYLQHSHWVLAAEEANQFGMNLTVGSIDFSKLVKRKDGVVSKLQGGIKHLFQSNQ</sequence>
<dbReference type="InterPro" id="IPR036188">
    <property type="entry name" value="FAD/NAD-bd_sf"/>
</dbReference>
<keyword evidence="7" id="KW-0676">Redox-active center</keyword>
<evidence type="ECO:0000256" key="6">
    <source>
        <dbReference type="ARBA" id="ARBA00023157"/>
    </source>
</evidence>
<proteinExistence type="inferred from homology"/>
<evidence type="ECO:0000256" key="4">
    <source>
        <dbReference type="ARBA" id="ARBA00022827"/>
    </source>
</evidence>
<name>A0ABU3XHP5_9BACI</name>
<keyword evidence="9" id="KW-1185">Reference proteome</keyword>
<keyword evidence="3" id="KW-0285">Flavoprotein</keyword>
<organism evidence="8 9">
    <name type="scientific">Alkalihalophilus lindianensis</name>
    <dbReference type="NCBI Taxonomy" id="1630542"/>
    <lineage>
        <taxon>Bacteria</taxon>
        <taxon>Bacillati</taxon>
        <taxon>Bacillota</taxon>
        <taxon>Bacilli</taxon>
        <taxon>Bacillales</taxon>
        <taxon>Bacillaceae</taxon>
        <taxon>Alkalihalophilus</taxon>
    </lineage>
</organism>
<comment type="cofactor">
    <cofactor evidence="1">
        <name>FAD</name>
        <dbReference type="ChEBI" id="CHEBI:57692"/>
    </cofactor>
</comment>
<keyword evidence="6" id="KW-1015">Disulfide bond</keyword>
<comment type="similarity">
    <text evidence="2">Belongs to the class-I pyridine nucleotide-disulfide oxidoreductase family.</text>
</comment>
<evidence type="ECO:0000313" key="8">
    <source>
        <dbReference type="EMBL" id="MDV2687409.1"/>
    </source>
</evidence>
<evidence type="ECO:0000256" key="7">
    <source>
        <dbReference type="ARBA" id="ARBA00023284"/>
    </source>
</evidence>
<evidence type="ECO:0000256" key="1">
    <source>
        <dbReference type="ARBA" id="ARBA00001974"/>
    </source>
</evidence>
<dbReference type="InterPro" id="IPR012999">
    <property type="entry name" value="Pyr_OxRdtase_I_AS"/>
</dbReference>
<dbReference type="InterPro" id="IPR050151">
    <property type="entry name" value="Class-I_Pyr_Nuc-Dis_Oxidored"/>
</dbReference>